<dbReference type="GO" id="GO:0005737">
    <property type="term" value="C:cytoplasm"/>
    <property type="evidence" value="ECO:0007669"/>
    <property type="project" value="TreeGrafter"/>
</dbReference>
<gene>
    <name evidence="16" type="ORF">E6K74_07480</name>
</gene>
<dbReference type="FunFam" id="1.10.390.10:FF:000006">
    <property type="entry name" value="Puromycin-sensitive aminopeptidase"/>
    <property type="match status" value="1"/>
</dbReference>
<keyword evidence="3 12" id="KW-0031">Aminopeptidase</keyword>
<dbReference type="InterPro" id="IPR001930">
    <property type="entry name" value="Peptidase_M1"/>
</dbReference>
<organism evidence="16 17">
    <name type="scientific">Eiseniibacteriota bacterium</name>
    <dbReference type="NCBI Taxonomy" id="2212470"/>
    <lineage>
        <taxon>Bacteria</taxon>
        <taxon>Candidatus Eiseniibacteriota</taxon>
    </lineage>
</organism>
<dbReference type="PANTHER" id="PTHR11533">
    <property type="entry name" value="PROTEASE M1 ZINC METALLOPROTEASE"/>
    <property type="match status" value="1"/>
</dbReference>
<comment type="caution">
    <text evidence="16">The sequence shown here is derived from an EMBL/GenBank/DDBJ whole genome shotgun (WGS) entry which is preliminary data.</text>
</comment>
<evidence type="ECO:0000313" key="16">
    <source>
        <dbReference type="EMBL" id="TMQ54073.1"/>
    </source>
</evidence>
<dbReference type="Gene3D" id="1.25.50.20">
    <property type="match status" value="1"/>
</dbReference>
<evidence type="ECO:0000256" key="11">
    <source>
        <dbReference type="PIRSR" id="PIRSR634016-4"/>
    </source>
</evidence>
<dbReference type="Proteomes" id="UP000319829">
    <property type="component" value="Unassembled WGS sequence"/>
</dbReference>
<feature type="domain" description="Peptidase M1 membrane alanine aminopeptidase" evidence="13">
    <location>
        <begin position="282"/>
        <end position="491"/>
    </location>
</feature>
<evidence type="ECO:0000256" key="12">
    <source>
        <dbReference type="RuleBase" id="RU364040"/>
    </source>
</evidence>
<evidence type="ECO:0000256" key="3">
    <source>
        <dbReference type="ARBA" id="ARBA00022438"/>
    </source>
</evidence>
<dbReference type="GO" id="GO:0016285">
    <property type="term" value="F:alanyl aminopeptidase activity"/>
    <property type="evidence" value="ECO:0007669"/>
    <property type="project" value="UniProtKB-EC"/>
</dbReference>
<dbReference type="SUPFAM" id="SSF63737">
    <property type="entry name" value="Leukotriene A4 hydrolase N-terminal domain"/>
    <property type="match status" value="1"/>
</dbReference>
<dbReference type="Gene3D" id="2.60.40.1910">
    <property type="match status" value="1"/>
</dbReference>
<keyword evidence="8 12" id="KW-0482">Metalloprotease</keyword>
<evidence type="ECO:0000259" key="13">
    <source>
        <dbReference type="Pfam" id="PF01433"/>
    </source>
</evidence>
<evidence type="ECO:0000259" key="14">
    <source>
        <dbReference type="Pfam" id="PF11838"/>
    </source>
</evidence>
<sequence>MASPPRVSHATYLYYHRSFQLEIARPGGVMNPHRSIRPMSLLFILVFSVAIPAKTALASGSGRLGRDVLPTFEAIKLNLDARKPSYTGSAHIVLQVTSSTDSFQFHSEGLTLRRVTLRSAKAIVPSTHAAAGPAVATVRVRSPLAPGAYTLDIDFTNKFSTQAQGLYRLETGGESYCFTQLESDDARKSFPCWDEPSFKIPYQLTLTVPKAHRAVTNTPVARVVPGKTTKTVVFRRTKPLPSYLLLIATGPLEMVPITGMSVPGNVVSVKGTSALSGTAAAMAPRLIGALERYFGRPYPYEKLDVIAVPEFWPGAMENAGAVTFRDDVLLVEPKTVSVRQLSTLSVFMAHEFAHMWFGDLVTMEWWDDLWLNEAFAEWMGNKISDEVYPEYKMHVQDLQATQGAMRIDSRLSTRAIRQPVSALDNLLQAADELAYKKGQAVLGMFEQWLGPETFRAGVLAYLKEHEWGNAVGSDLWSALSKASGKDASGPMSTFLDQGGVPLLTVEVQADGRVKLSQRRFLSYGVQAPGDPLWKIPIALTYSDGSAVRTQHVLLTEREMTVALEGTRAPVWVNPNHDASGYYRWTVPLETMEKLAANAAEIMSPGERVGFLGNLAALLDAGLIHGDEYVRLLGRFAADPNPEVMTAVQGGVDHVRRTFVTSEVADAFAAYVRRTLGPALDHIGLSRRPGEEDGVSLVRPTLVFMLGDYGKDSRVLAFADSLAKQYVAARASVDPSLAGVALSLSALHADASLFADYKRRFESAKIPADRSRFLSALGHFRDPKLVDEVLHYSLQGPVRPQEVFTIANAVDSAIENEDLLYRWIEEDFGAISTKIPPMYVVFLTGYAGGCSVKRLEAAKSFFAAPPHAVPGTDKELAKVADQVNDCAGLREREGAVVAAYLSQSVGAR</sequence>
<reference evidence="16 17" key="1">
    <citation type="journal article" date="2019" name="Nat. Microbiol.">
        <title>Mediterranean grassland soil C-N compound turnover is dependent on rainfall and depth, and is mediated by genomically divergent microorganisms.</title>
        <authorList>
            <person name="Diamond S."/>
            <person name="Andeer P.F."/>
            <person name="Li Z."/>
            <person name="Crits-Christoph A."/>
            <person name="Burstein D."/>
            <person name="Anantharaman K."/>
            <person name="Lane K.R."/>
            <person name="Thomas B.C."/>
            <person name="Pan C."/>
            <person name="Northen T.R."/>
            <person name="Banfield J.F."/>
        </authorList>
    </citation>
    <scope>NUCLEOTIDE SEQUENCE [LARGE SCALE GENOMIC DNA]</scope>
    <source>
        <strain evidence="16">WS_4</strain>
    </source>
</reference>
<dbReference type="InterPro" id="IPR014782">
    <property type="entry name" value="Peptidase_M1_dom"/>
</dbReference>
<dbReference type="InterPro" id="IPR042097">
    <property type="entry name" value="Aminopeptidase_N-like_N_sf"/>
</dbReference>
<evidence type="ECO:0000256" key="4">
    <source>
        <dbReference type="ARBA" id="ARBA00022670"/>
    </source>
</evidence>
<feature type="domain" description="Aminopeptidase N-like N-terminal" evidence="15">
    <location>
        <begin position="75"/>
        <end position="244"/>
    </location>
</feature>
<dbReference type="InterPro" id="IPR027268">
    <property type="entry name" value="Peptidase_M4/M1_CTD_sf"/>
</dbReference>
<dbReference type="GO" id="GO:0006508">
    <property type="term" value="P:proteolysis"/>
    <property type="evidence" value="ECO:0007669"/>
    <property type="project" value="UniProtKB-KW"/>
</dbReference>
<evidence type="ECO:0000256" key="9">
    <source>
        <dbReference type="PIRSR" id="PIRSR634016-1"/>
    </source>
</evidence>
<dbReference type="GO" id="GO:0042277">
    <property type="term" value="F:peptide binding"/>
    <property type="evidence" value="ECO:0007669"/>
    <property type="project" value="TreeGrafter"/>
</dbReference>
<evidence type="ECO:0000256" key="7">
    <source>
        <dbReference type="ARBA" id="ARBA00022833"/>
    </source>
</evidence>
<feature type="domain" description="ERAP1-like C-terminal" evidence="14">
    <location>
        <begin position="571"/>
        <end position="882"/>
    </location>
</feature>
<comment type="similarity">
    <text evidence="2 12">Belongs to the peptidase M1 family.</text>
</comment>
<dbReference type="GO" id="GO:0008270">
    <property type="term" value="F:zinc ion binding"/>
    <property type="evidence" value="ECO:0007669"/>
    <property type="project" value="UniProtKB-UniRule"/>
</dbReference>
<feature type="binding site" evidence="10">
    <location>
        <position position="350"/>
    </location>
    <ligand>
        <name>Zn(2+)</name>
        <dbReference type="ChEBI" id="CHEBI:29105"/>
        <note>catalytic</note>
    </ligand>
</feature>
<evidence type="ECO:0000259" key="15">
    <source>
        <dbReference type="Pfam" id="PF17900"/>
    </source>
</evidence>
<dbReference type="CDD" id="cd09601">
    <property type="entry name" value="M1_APN-Q_like"/>
    <property type="match status" value="1"/>
</dbReference>
<feature type="binding site" evidence="10">
    <location>
        <position position="373"/>
    </location>
    <ligand>
        <name>Zn(2+)</name>
        <dbReference type="ChEBI" id="CHEBI:29105"/>
        <note>catalytic</note>
    </ligand>
</feature>
<dbReference type="Gene3D" id="2.60.40.1730">
    <property type="entry name" value="tricorn interacting facor f3 domain"/>
    <property type="match status" value="1"/>
</dbReference>
<dbReference type="Pfam" id="PF17900">
    <property type="entry name" value="Peptidase_M1_N"/>
    <property type="match status" value="1"/>
</dbReference>
<proteinExistence type="inferred from homology"/>
<accession>A0A538SRQ8</accession>
<evidence type="ECO:0000256" key="1">
    <source>
        <dbReference type="ARBA" id="ARBA00000098"/>
    </source>
</evidence>
<keyword evidence="4 12" id="KW-0645">Protease</keyword>
<feature type="site" description="Transition state stabilizer" evidence="11">
    <location>
        <position position="435"/>
    </location>
</feature>
<dbReference type="GO" id="GO:0016020">
    <property type="term" value="C:membrane"/>
    <property type="evidence" value="ECO:0007669"/>
    <property type="project" value="TreeGrafter"/>
</dbReference>
<dbReference type="GO" id="GO:0043171">
    <property type="term" value="P:peptide catabolic process"/>
    <property type="evidence" value="ECO:0007669"/>
    <property type="project" value="TreeGrafter"/>
</dbReference>
<feature type="active site" description="Proton acceptor" evidence="9">
    <location>
        <position position="351"/>
    </location>
</feature>
<dbReference type="GO" id="GO:0070006">
    <property type="term" value="F:metalloaminopeptidase activity"/>
    <property type="evidence" value="ECO:0007669"/>
    <property type="project" value="TreeGrafter"/>
</dbReference>
<feature type="binding site" evidence="10">
    <location>
        <position position="354"/>
    </location>
    <ligand>
        <name>Zn(2+)</name>
        <dbReference type="ChEBI" id="CHEBI:29105"/>
        <note>catalytic</note>
    </ligand>
</feature>
<dbReference type="InterPro" id="IPR050344">
    <property type="entry name" value="Peptidase_M1_aminopeptidases"/>
</dbReference>
<comment type="cofactor">
    <cofactor evidence="10 12">
        <name>Zn(2+)</name>
        <dbReference type="ChEBI" id="CHEBI:29105"/>
    </cofactor>
    <text evidence="10 12">Binds 1 zinc ion per subunit.</text>
</comment>
<dbReference type="EMBL" id="VBOU01000077">
    <property type="protein sequence ID" value="TMQ54073.1"/>
    <property type="molecule type" value="Genomic_DNA"/>
</dbReference>
<dbReference type="SUPFAM" id="SSF55486">
    <property type="entry name" value="Metalloproteases ('zincins'), catalytic domain"/>
    <property type="match status" value="1"/>
</dbReference>
<keyword evidence="5 10" id="KW-0479">Metal-binding</keyword>
<dbReference type="Pfam" id="PF01433">
    <property type="entry name" value="Peptidase_M1"/>
    <property type="match status" value="1"/>
</dbReference>
<keyword evidence="7 10" id="KW-0862">Zinc</keyword>
<dbReference type="PANTHER" id="PTHR11533:SF174">
    <property type="entry name" value="PUROMYCIN-SENSITIVE AMINOPEPTIDASE-RELATED"/>
    <property type="match status" value="1"/>
</dbReference>
<evidence type="ECO:0000256" key="6">
    <source>
        <dbReference type="ARBA" id="ARBA00022801"/>
    </source>
</evidence>
<dbReference type="Pfam" id="PF11838">
    <property type="entry name" value="ERAP1_C"/>
    <property type="match status" value="1"/>
</dbReference>
<dbReference type="InterPro" id="IPR034016">
    <property type="entry name" value="M1_APN-typ"/>
</dbReference>
<dbReference type="AlphaFoldDB" id="A0A538SRQ8"/>
<protein>
    <recommendedName>
        <fullName evidence="12">Aminopeptidase</fullName>
        <ecNumber evidence="12">3.4.11.-</ecNumber>
    </recommendedName>
</protein>
<dbReference type="GO" id="GO:0005615">
    <property type="term" value="C:extracellular space"/>
    <property type="evidence" value="ECO:0007669"/>
    <property type="project" value="TreeGrafter"/>
</dbReference>
<evidence type="ECO:0000256" key="10">
    <source>
        <dbReference type="PIRSR" id="PIRSR634016-3"/>
    </source>
</evidence>
<keyword evidence="6 12" id="KW-0378">Hydrolase</keyword>
<dbReference type="PRINTS" id="PR00756">
    <property type="entry name" value="ALADIPTASE"/>
</dbReference>
<evidence type="ECO:0000256" key="2">
    <source>
        <dbReference type="ARBA" id="ARBA00010136"/>
    </source>
</evidence>
<evidence type="ECO:0000256" key="5">
    <source>
        <dbReference type="ARBA" id="ARBA00022723"/>
    </source>
</evidence>
<name>A0A538SRQ8_UNCEI</name>
<evidence type="ECO:0000256" key="8">
    <source>
        <dbReference type="ARBA" id="ARBA00023049"/>
    </source>
</evidence>
<evidence type="ECO:0000313" key="17">
    <source>
        <dbReference type="Proteomes" id="UP000319829"/>
    </source>
</evidence>
<dbReference type="InterPro" id="IPR024571">
    <property type="entry name" value="ERAP1-like_C_dom"/>
</dbReference>
<comment type="catalytic activity">
    <reaction evidence="1">
        <text>Release of an N-terminal amino acid, Xaa-|-Yaa- from a peptide, amide or arylamide. Xaa is preferably Ala, but may be most amino acids including Pro (slow action). When a terminal hydrophobic residue is followed by a prolyl residue, the two may be released as an intact Xaa-Pro dipeptide.</text>
        <dbReference type="EC" id="3.4.11.2"/>
    </reaction>
</comment>
<dbReference type="EC" id="3.4.11.-" evidence="12"/>
<dbReference type="InterPro" id="IPR045357">
    <property type="entry name" value="Aminopeptidase_N-like_N"/>
</dbReference>
<dbReference type="Gene3D" id="1.10.390.10">
    <property type="entry name" value="Neutral Protease Domain 2"/>
    <property type="match status" value="1"/>
</dbReference>